<dbReference type="EMBL" id="QUMU01000003">
    <property type="protein sequence ID" value="REG34656.1"/>
    <property type="molecule type" value="Genomic_DNA"/>
</dbReference>
<comment type="miscellaneous">
    <text evidence="8">This enzyme catalyzes only one turnover and therefore is not strictly catalytic. According to one definition, an enzyme is a biocatalyst that acts repeatedly and over many reaction cycles.</text>
</comment>
<gene>
    <name evidence="11" type="ORF">AA314_03475</name>
    <name evidence="12" type="ORF">ATI61_103563</name>
</gene>
<dbReference type="GO" id="GO:0005737">
    <property type="term" value="C:cytoplasm"/>
    <property type="evidence" value="ECO:0007669"/>
    <property type="project" value="UniProtKB-SubCell"/>
</dbReference>
<comment type="function">
    <text evidence="8">Involved in the cellular defense against the biological effects of O6-methylguanine (O6-MeG) and O4-methylthymine (O4-MeT) in DNA. Repairs the methylated nucleobase in DNA by stoichiometrically transferring the methyl group to a cysteine residue in the enzyme. This is a suicide reaction: the enzyme is irreversibly inactivated.</text>
</comment>
<keyword evidence="2 8" id="KW-0963">Cytoplasm</keyword>
<comment type="similarity">
    <text evidence="8">Belongs to the MGMT family.</text>
</comment>
<feature type="active site" description="Nucleophile; methyl group acceptor" evidence="8">
    <location>
        <position position="128"/>
    </location>
</feature>
<dbReference type="InterPro" id="IPR001497">
    <property type="entry name" value="MethylDNA_cys_MeTrfase_AS"/>
</dbReference>
<dbReference type="GO" id="GO:0032259">
    <property type="term" value="P:methylation"/>
    <property type="evidence" value="ECO:0007669"/>
    <property type="project" value="UniProtKB-KW"/>
</dbReference>
<dbReference type="InterPro" id="IPR036631">
    <property type="entry name" value="MGMT_N_sf"/>
</dbReference>
<dbReference type="NCBIfam" id="TIGR00589">
    <property type="entry name" value="ogt"/>
    <property type="match status" value="1"/>
</dbReference>
<evidence type="ECO:0000313" key="11">
    <source>
        <dbReference type="EMBL" id="AKJ01849.1"/>
    </source>
</evidence>
<evidence type="ECO:0000259" key="9">
    <source>
        <dbReference type="Pfam" id="PF01035"/>
    </source>
</evidence>
<dbReference type="PANTHER" id="PTHR10815">
    <property type="entry name" value="METHYLATED-DNA--PROTEIN-CYSTEINE METHYLTRANSFERASE"/>
    <property type="match status" value="1"/>
</dbReference>
<evidence type="ECO:0000256" key="3">
    <source>
        <dbReference type="ARBA" id="ARBA00022603"/>
    </source>
</evidence>
<evidence type="ECO:0000256" key="1">
    <source>
        <dbReference type="ARBA" id="ARBA00001286"/>
    </source>
</evidence>
<dbReference type="PANTHER" id="PTHR10815:SF5">
    <property type="entry name" value="METHYLATED-DNA--PROTEIN-CYSTEINE METHYLTRANSFERASE"/>
    <property type="match status" value="1"/>
</dbReference>
<evidence type="ECO:0000259" key="10">
    <source>
        <dbReference type="Pfam" id="PF02870"/>
    </source>
</evidence>
<evidence type="ECO:0000256" key="8">
    <source>
        <dbReference type="HAMAP-Rule" id="MF_00772"/>
    </source>
</evidence>
<dbReference type="FunFam" id="1.10.10.10:FF:000337">
    <property type="entry name" value="Methylated-DNA--protein-cysteine methyltransferase"/>
    <property type="match status" value="1"/>
</dbReference>
<evidence type="ECO:0000256" key="2">
    <source>
        <dbReference type="ARBA" id="ARBA00022490"/>
    </source>
</evidence>
<dbReference type="RefSeq" id="WP_047856323.1">
    <property type="nucleotide sequence ID" value="NZ_CP011509.1"/>
</dbReference>
<dbReference type="AlphaFoldDB" id="A0AAC8Q6F0"/>
<comment type="subcellular location">
    <subcellularLocation>
        <location evidence="8">Cytoplasm</location>
    </subcellularLocation>
</comment>
<dbReference type="Pfam" id="PF01035">
    <property type="entry name" value="DNA_binding_1"/>
    <property type="match status" value="1"/>
</dbReference>
<evidence type="ECO:0000313" key="12">
    <source>
        <dbReference type="EMBL" id="REG34656.1"/>
    </source>
</evidence>
<feature type="domain" description="Methylated-DNA-[protein]-cysteine S-methyltransferase DNA binding" evidence="9">
    <location>
        <begin position="77"/>
        <end position="156"/>
    </location>
</feature>
<dbReference type="InterPro" id="IPR036217">
    <property type="entry name" value="MethylDNA_cys_MeTrfase_DNAb"/>
</dbReference>
<dbReference type="Proteomes" id="UP000035579">
    <property type="component" value="Chromosome"/>
</dbReference>
<dbReference type="GO" id="GO:0006307">
    <property type="term" value="P:DNA alkylation repair"/>
    <property type="evidence" value="ECO:0007669"/>
    <property type="project" value="UniProtKB-UniRule"/>
</dbReference>
<evidence type="ECO:0000313" key="13">
    <source>
        <dbReference type="Proteomes" id="UP000035579"/>
    </source>
</evidence>
<keyword evidence="5 8" id="KW-0227">DNA damage</keyword>
<dbReference type="InterPro" id="IPR014048">
    <property type="entry name" value="MethylDNA_cys_MeTrfase_DNA-bd"/>
</dbReference>
<name>A0AAC8Q6F0_9BACT</name>
<dbReference type="Gene3D" id="3.30.160.70">
    <property type="entry name" value="Methylated DNA-protein cysteine methyltransferase domain"/>
    <property type="match status" value="1"/>
</dbReference>
<evidence type="ECO:0000313" key="14">
    <source>
        <dbReference type="Proteomes" id="UP000256345"/>
    </source>
</evidence>
<dbReference type="SUPFAM" id="SSF46767">
    <property type="entry name" value="Methylated DNA-protein cysteine methyltransferase, C-terminal domain"/>
    <property type="match status" value="1"/>
</dbReference>
<dbReference type="InterPro" id="IPR036388">
    <property type="entry name" value="WH-like_DNA-bd_sf"/>
</dbReference>
<dbReference type="InterPro" id="IPR023546">
    <property type="entry name" value="MGMT"/>
</dbReference>
<dbReference type="PROSITE" id="PS00374">
    <property type="entry name" value="MGMT"/>
    <property type="match status" value="1"/>
</dbReference>
<dbReference type="KEGG" id="age:AA314_03475"/>
<evidence type="ECO:0000256" key="7">
    <source>
        <dbReference type="ARBA" id="ARBA00049348"/>
    </source>
</evidence>
<comment type="catalytic activity">
    <reaction evidence="1 8">
        <text>a 4-O-methyl-thymidine in DNA + L-cysteinyl-[protein] = a thymidine in DNA + S-methyl-L-cysteinyl-[protein]</text>
        <dbReference type="Rhea" id="RHEA:53428"/>
        <dbReference type="Rhea" id="RHEA-COMP:10131"/>
        <dbReference type="Rhea" id="RHEA-COMP:10132"/>
        <dbReference type="Rhea" id="RHEA-COMP:13555"/>
        <dbReference type="Rhea" id="RHEA-COMP:13556"/>
        <dbReference type="ChEBI" id="CHEBI:29950"/>
        <dbReference type="ChEBI" id="CHEBI:82612"/>
        <dbReference type="ChEBI" id="CHEBI:137386"/>
        <dbReference type="ChEBI" id="CHEBI:137387"/>
        <dbReference type="EC" id="2.1.1.63"/>
    </reaction>
</comment>
<dbReference type="InterPro" id="IPR008332">
    <property type="entry name" value="MethylG_MeTrfase_N"/>
</dbReference>
<dbReference type="Pfam" id="PF02870">
    <property type="entry name" value="Methyltransf_1N"/>
    <property type="match status" value="1"/>
</dbReference>
<evidence type="ECO:0000256" key="5">
    <source>
        <dbReference type="ARBA" id="ARBA00022763"/>
    </source>
</evidence>
<accession>A0AAC8Q6F0</accession>
<reference evidence="11 13" key="1">
    <citation type="submission" date="2015-05" db="EMBL/GenBank/DDBJ databases">
        <title>Genome assembly of Archangium gephyra DSM 2261.</title>
        <authorList>
            <person name="Sharma G."/>
            <person name="Subramanian S."/>
        </authorList>
    </citation>
    <scope>NUCLEOTIDE SEQUENCE [LARGE SCALE GENOMIC DNA]</scope>
    <source>
        <strain evidence="11 13">DSM 2261</strain>
    </source>
</reference>
<dbReference type="HAMAP" id="MF_00772">
    <property type="entry name" value="OGT"/>
    <property type="match status" value="1"/>
</dbReference>
<keyword evidence="6 8" id="KW-0234">DNA repair</keyword>
<proteinExistence type="inferred from homology"/>
<dbReference type="Gene3D" id="1.10.10.10">
    <property type="entry name" value="Winged helix-like DNA-binding domain superfamily/Winged helix DNA-binding domain"/>
    <property type="match status" value="1"/>
</dbReference>
<sequence>MKLYTTILKSPVGPLRLYANEGALTAIYLENHKGAPALVAGEGEAHPVLREARRQLEEYFAGERVTFDLPLEPVGTPFQQTVWKALREIPLGVTWSYAGLARHIGRQGASRAVGSANARNPLSIVVPCHRVVGTSGKLTGYAGGVPTKQWLLEHEQRMRGASASRVGQVSLPL</sequence>
<dbReference type="Proteomes" id="UP000256345">
    <property type="component" value="Unassembled WGS sequence"/>
</dbReference>
<evidence type="ECO:0000256" key="6">
    <source>
        <dbReference type="ARBA" id="ARBA00023204"/>
    </source>
</evidence>
<feature type="domain" description="Methylguanine DNA methyltransferase ribonuclease-like" evidence="10">
    <location>
        <begin position="3"/>
        <end position="73"/>
    </location>
</feature>
<dbReference type="EMBL" id="CP011509">
    <property type="protein sequence ID" value="AKJ01849.1"/>
    <property type="molecule type" value="Genomic_DNA"/>
</dbReference>
<dbReference type="GO" id="GO:0003908">
    <property type="term" value="F:methylated-DNA-[protein]-cysteine S-methyltransferase activity"/>
    <property type="evidence" value="ECO:0007669"/>
    <property type="project" value="UniProtKB-UniRule"/>
</dbReference>
<protein>
    <recommendedName>
        <fullName evidence="8">Methylated-DNA--protein-cysteine methyltransferase</fullName>
        <ecNumber evidence="8">2.1.1.63</ecNumber>
    </recommendedName>
    <alternativeName>
        <fullName evidence="8">6-O-methylguanine-DNA methyltransferase</fullName>
        <shortName evidence="8">MGMT</shortName>
    </alternativeName>
    <alternativeName>
        <fullName evidence="8">O-6-methylguanine-DNA-alkyltransferase</fullName>
    </alternativeName>
</protein>
<dbReference type="SUPFAM" id="SSF53155">
    <property type="entry name" value="Methylated DNA-protein cysteine methyltransferase domain"/>
    <property type="match status" value="1"/>
</dbReference>
<organism evidence="11 13">
    <name type="scientific">Archangium gephyra</name>
    <dbReference type="NCBI Taxonomy" id="48"/>
    <lineage>
        <taxon>Bacteria</taxon>
        <taxon>Pseudomonadati</taxon>
        <taxon>Myxococcota</taxon>
        <taxon>Myxococcia</taxon>
        <taxon>Myxococcales</taxon>
        <taxon>Cystobacterineae</taxon>
        <taxon>Archangiaceae</taxon>
        <taxon>Archangium</taxon>
    </lineage>
</organism>
<keyword evidence="3 8" id="KW-0489">Methyltransferase</keyword>
<keyword evidence="14" id="KW-1185">Reference proteome</keyword>
<comment type="catalytic activity">
    <reaction evidence="7 8">
        <text>a 6-O-methyl-2'-deoxyguanosine in DNA + L-cysteinyl-[protein] = S-methyl-L-cysteinyl-[protein] + a 2'-deoxyguanosine in DNA</text>
        <dbReference type="Rhea" id="RHEA:24000"/>
        <dbReference type="Rhea" id="RHEA-COMP:10131"/>
        <dbReference type="Rhea" id="RHEA-COMP:10132"/>
        <dbReference type="Rhea" id="RHEA-COMP:11367"/>
        <dbReference type="Rhea" id="RHEA-COMP:11368"/>
        <dbReference type="ChEBI" id="CHEBI:29950"/>
        <dbReference type="ChEBI" id="CHEBI:82612"/>
        <dbReference type="ChEBI" id="CHEBI:85445"/>
        <dbReference type="ChEBI" id="CHEBI:85448"/>
        <dbReference type="EC" id="2.1.1.63"/>
    </reaction>
</comment>
<keyword evidence="4 8" id="KW-0808">Transferase</keyword>
<evidence type="ECO:0000256" key="4">
    <source>
        <dbReference type="ARBA" id="ARBA00022679"/>
    </source>
</evidence>
<reference evidence="12 14" key="2">
    <citation type="submission" date="2018-08" db="EMBL/GenBank/DDBJ databases">
        <title>Genomic Encyclopedia of Archaeal and Bacterial Type Strains, Phase II (KMG-II): from individual species to whole genera.</title>
        <authorList>
            <person name="Goeker M."/>
        </authorList>
    </citation>
    <scope>NUCLEOTIDE SEQUENCE [LARGE SCALE GENOMIC DNA]</scope>
    <source>
        <strain evidence="12 14">DSM 2261</strain>
    </source>
</reference>
<dbReference type="CDD" id="cd06445">
    <property type="entry name" value="ATase"/>
    <property type="match status" value="1"/>
</dbReference>
<dbReference type="EC" id="2.1.1.63" evidence="8"/>